<organism evidence="3 4">
    <name type="scientific">Coemansia asiatica</name>
    <dbReference type="NCBI Taxonomy" id="1052880"/>
    <lineage>
        <taxon>Eukaryota</taxon>
        <taxon>Fungi</taxon>
        <taxon>Fungi incertae sedis</taxon>
        <taxon>Zoopagomycota</taxon>
        <taxon>Kickxellomycotina</taxon>
        <taxon>Kickxellomycetes</taxon>
        <taxon>Kickxellales</taxon>
        <taxon>Kickxellaceae</taxon>
        <taxon>Coemansia</taxon>
    </lineage>
</organism>
<dbReference type="SUPFAM" id="SSF56112">
    <property type="entry name" value="Protein kinase-like (PK-like)"/>
    <property type="match status" value="1"/>
</dbReference>
<dbReference type="InterPro" id="IPR008266">
    <property type="entry name" value="Tyr_kinase_AS"/>
</dbReference>
<sequence>MSVSRFRKESDMYPCITALFRYVEDAIDRSSAADDIKRRLKVYSKSDATPDGADDYRRIDIGLTFKRKLPDDDVNDDASDELDELDELNEPNYNDMLAVIEAKRLISEQTRAYQQMYIYTRNVYPEQHNRRFVWGFTFCASVVRACILGHDNVFSSLDMDVSTDEGLKAFVKLAVDMTFCESDQLGYDPNISYNLESDRWEIAMYDEKSQQQVIYHLRYVAQNADRVFGRHTRCFICREIKPLPEDENENENENIGSDDNNNNGDSASYSEAVLASDHQHQNQHRYDKNDFLIKDAWPHAETSSKSDQGKERDEIEILRTINEILGNDPDLQNKYPQLISAGVVRQFCGSERMPTKDTTEHIYAGIDPDIIKSIPQRIHKRIAMKPLGLSLREVRSVDELIIAAADVMEVHQAILRRCDILHRDLSPYNMLMTRDSDGMVHGMLIDFDCAVWASDEDSQPRANMTGTLPFMSIANLEELEIKRTSLDDWESLIYI</sequence>
<evidence type="ECO:0000256" key="1">
    <source>
        <dbReference type="SAM" id="MobiDB-lite"/>
    </source>
</evidence>
<keyword evidence="4" id="KW-1185">Reference proteome</keyword>
<feature type="region of interest" description="Disordered" evidence="1">
    <location>
        <begin position="246"/>
        <end position="268"/>
    </location>
</feature>
<dbReference type="EMBL" id="JANBOH010000802">
    <property type="protein sequence ID" value="KAJ1641633.1"/>
    <property type="molecule type" value="Genomic_DNA"/>
</dbReference>
<evidence type="ECO:0000313" key="3">
    <source>
        <dbReference type="EMBL" id="KAJ1641633.1"/>
    </source>
</evidence>
<dbReference type="PROSITE" id="PS50011">
    <property type="entry name" value="PROTEIN_KINASE_DOM"/>
    <property type="match status" value="1"/>
</dbReference>
<feature type="domain" description="Protein kinase" evidence="2">
    <location>
        <begin position="255"/>
        <end position="495"/>
    </location>
</feature>
<gene>
    <name evidence="3" type="ORF">LPJ64_006413</name>
</gene>
<dbReference type="InterPro" id="IPR011009">
    <property type="entry name" value="Kinase-like_dom_sf"/>
</dbReference>
<dbReference type="AlphaFoldDB" id="A0A9W7XF94"/>
<dbReference type="Proteomes" id="UP001145021">
    <property type="component" value="Unassembled WGS sequence"/>
</dbReference>
<comment type="caution">
    <text evidence="3">The sequence shown here is derived from an EMBL/GenBank/DDBJ whole genome shotgun (WGS) entry which is preliminary data.</text>
</comment>
<feature type="compositionally biased region" description="Low complexity" evidence="1">
    <location>
        <begin position="253"/>
        <end position="266"/>
    </location>
</feature>
<accession>A0A9W7XF94</accession>
<name>A0A9W7XF94_9FUNG</name>
<dbReference type="Pfam" id="PF17667">
    <property type="entry name" value="Pkinase_fungal"/>
    <property type="match status" value="1"/>
</dbReference>
<proteinExistence type="predicted"/>
<dbReference type="InterPro" id="IPR000719">
    <property type="entry name" value="Prot_kinase_dom"/>
</dbReference>
<protein>
    <recommendedName>
        <fullName evidence="2">Protein kinase domain-containing protein</fullName>
    </recommendedName>
</protein>
<dbReference type="PANTHER" id="PTHR38248:SF2">
    <property type="entry name" value="FUNK1 11"/>
    <property type="match status" value="1"/>
</dbReference>
<dbReference type="PANTHER" id="PTHR38248">
    <property type="entry name" value="FUNK1 6"/>
    <property type="match status" value="1"/>
</dbReference>
<evidence type="ECO:0000313" key="4">
    <source>
        <dbReference type="Proteomes" id="UP001145021"/>
    </source>
</evidence>
<dbReference type="Gene3D" id="1.10.510.10">
    <property type="entry name" value="Transferase(Phosphotransferase) domain 1"/>
    <property type="match status" value="1"/>
</dbReference>
<evidence type="ECO:0000259" key="2">
    <source>
        <dbReference type="PROSITE" id="PS50011"/>
    </source>
</evidence>
<dbReference type="InterPro" id="IPR040976">
    <property type="entry name" value="Pkinase_fungal"/>
</dbReference>
<reference evidence="3" key="1">
    <citation type="submission" date="2022-07" db="EMBL/GenBank/DDBJ databases">
        <title>Phylogenomic reconstructions and comparative analyses of Kickxellomycotina fungi.</title>
        <authorList>
            <person name="Reynolds N.K."/>
            <person name="Stajich J.E."/>
            <person name="Barry K."/>
            <person name="Grigoriev I.V."/>
            <person name="Crous P."/>
            <person name="Smith M.E."/>
        </authorList>
    </citation>
    <scope>NUCLEOTIDE SEQUENCE</scope>
    <source>
        <strain evidence="3">NBRC 105413</strain>
    </source>
</reference>
<feature type="non-terminal residue" evidence="3">
    <location>
        <position position="495"/>
    </location>
</feature>
<dbReference type="PROSITE" id="PS00109">
    <property type="entry name" value="PROTEIN_KINASE_TYR"/>
    <property type="match status" value="1"/>
</dbReference>
<dbReference type="GO" id="GO:0004672">
    <property type="term" value="F:protein kinase activity"/>
    <property type="evidence" value="ECO:0007669"/>
    <property type="project" value="InterPro"/>
</dbReference>
<dbReference type="GO" id="GO:0005524">
    <property type="term" value="F:ATP binding"/>
    <property type="evidence" value="ECO:0007669"/>
    <property type="project" value="InterPro"/>
</dbReference>